<protein>
    <submittedName>
        <fullName evidence="1">Sulfotransferase</fullName>
    </submittedName>
</protein>
<dbReference type="PANTHER" id="PTHR36451:SF1">
    <property type="entry name" value="OMEGA-HYDROXY-BETA-DIHYDROMENAQUINONE-9 SULFOTRANSFERASE STF3"/>
    <property type="match status" value="1"/>
</dbReference>
<dbReference type="PANTHER" id="PTHR36451">
    <property type="entry name" value="PAPS-DEPENDENT SULFOTRANSFERASE STF3"/>
    <property type="match status" value="1"/>
</dbReference>
<gene>
    <name evidence="1" type="ORF">ENS64_06935</name>
</gene>
<sequence length="397" mass="45687">MNVSETVIEPAAASGDVYPLPHVPHSAWPLVLRLYGHILEGTWNAFGLSPKLLTYGLRRPLVLLATRTLMALDHVLVPGFRRTPVVKPVFVLGHPRSGTTFVHRLLTQTREFAVFELWETFLPALCVRPLVRPLVRRIVARGGGVYLPKEAGHLSALTEVEEEDMLLLLTGNTQFTANLTPLAFADWDFTELVLGDEQSPRERKRATRFLRSCLQRQLYATGLPRAVTKMVYSAPRAKSLLEEFPDARFVYLVRSPLETIPSHLSLDRNMFDHLWGLHRIPTRLLQRYYERRYQHALDFYRYVERLIDSRAIPEEQLLVIKYDDLRSQLAATMDRVIAFAELPCSDRLRELIQEQSQAQARYERPHKNAPLDEFGLGHKRIVDDLAPLFDKYGFARE</sequence>
<dbReference type="Gene3D" id="3.40.50.300">
    <property type="entry name" value="P-loop containing nucleotide triphosphate hydrolases"/>
    <property type="match status" value="1"/>
</dbReference>
<dbReference type="InterPro" id="IPR027417">
    <property type="entry name" value="P-loop_NTPase"/>
</dbReference>
<dbReference type="GO" id="GO:0016740">
    <property type="term" value="F:transferase activity"/>
    <property type="evidence" value="ECO:0007669"/>
    <property type="project" value="UniProtKB-KW"/>
</dbReference>
<dbReference type="SUPFAM" id="SSF52540">
    <property type="entry name" value="P-loop containing nucleoside triphosphate hydrolases"/>
    <property type="match status" value="1"/>
</dbReference>
<evidence type="ECO:0000313" key="1">
    <source>
        <dbReference type="EMBL" id="HGT38984.1"/>
    </source>
</evidence>
<keyword evidence="1" id="KW-0808">Transferase</keyword>
<dbReference type="AlphaFoldDB" id="A0A7C4QNG8"/>
<comment type="caution">
    <text evidence="1">The sequence shown here is derived from an EMBL/GenBank/DDBJ whole genome shotgun (WGS) entry which is preliminary data.</text>
</comment>
<organism evidence="1">
    <name type="scientific">Schlesneria paludicola</name>
    <dbReference type="NCBI Taxonomy" id="360056"/>
    <lineage>
        <taxon>Bacteria</taxon>
        <taxon>Pseudomonadati</taxon>
        <taxon>Planctomycetota</taxon>
        <taxon>Planctomycetia</taxon>
        <taxon>Planctomycetales</taxon>
        <taxon>Planctomycetaceae</taxon>
        <taxon>Schlesneria</taxon>
    </lineage>
</organism>
<dbReference type="EMBL" id="DSVQ01000012">
    <property type="protein sequence ID" value="HGT38984.1"/>
    <property type="molecule type" value="Genomic_DNA"/>
</dbReference>
<proteinExistence type="predicted"/>
<dbReference type="InterPro" id="IPR052736">
    <property type="entry name" value="Stf3_sulfotransferase"/>
</dbReference>
<dbReference type="Pfam" id="PF13469">
    <property type="entry name" value="Sulfotransfer_3"/>
    <property type="match status" value="1"/>
</dbReference>
<name>A0A7C4QNG8_9PLAN</name>
<reference evidence="1" key="1">
    <citation type="journal article" date="2020" name="mSystems">
        <title>Genome- and Community-Level Interaction Insights into Carbon Utilization and Element Cycling Functions of Hydrothermarchaeota in Hydrothermal Sediment.</title>
        <authorList>
            <person name="Zhou Z."/>
            <person name="Liu Y."/>
            <person name="Xu W."/>
            <person name="Pan J."/>
            <person name="Luo Z.H."/>
            <person name="Li M."/>
        </authorList>
    </citation>
    <scope>NUCLEOTIDE SEQUENCE [LARGE SCALE GENOMIC DNA]</scope>
    <source>
        <strain evidence="1">SpSt-508</strain>
    </source>
</reference>
<accession>A0A7C4QNG8</accession>